<evidence type="ECO:0000256" key="8">
    <source>
        <dbReference type="ARBA" id="ARBA00047481"/>
    </source>
</evidence>
<comment type="similarity">
    <text evidence="3 9">Belongs to the class-II pyridoxal-phosphate-dependent aminotransferase family. Histidinol-phosphate aminotransferase subfamily.</text>
</comment>
<keyword evidence="7 9" id="KW-0663">Pyridoxal phosphate</keyword>
<evidence type="ECO:0000256" key="1">
    <source>
        <dbReference type="ARBA" id="ARBA00001933"/>
    </source>
</evidence>
<evidence type="ECO:0000256" key="7">
    <source>
        <dbReference type="ARBA" id="ARBA00022898"/>
    </source>
</evidence>
<dbReference type="InterPro" id="IPR015422">
    <property type="entry name" value="PyrdxlP-dep_Trfase_small"/>
</dbReference>
<evidence type="ECO:0000256" key="4">
    <source>
        <dbReference type="ARBA" id="ARBA00011738"/>
    </source>
</evidence>
<dbReference type="HAMAP" id="MF_01023">
    <property type="entry name" value="HisC_aminotrans_2"/>
    <property type="match status" value="1"/>
</dbReference>
<dbReference type="Gene3D" id="3.90.1150.10">
    <property type="entry name" value="Aspartate Aminotransferase, domain 1"/>
    <property type="match status" value="1"/>
</dbReference>
<evidence type="ECO:0000256" key="9">
    <source>
        <dbReference type="HAMAP-Rule" id="MF_01023"/>
    </source>
</evidence>
<dbReference type="PANTHER" id="PTHR43643:SF3">
    <property type="entry name" value="HISTIDINOL-PHOSPHATE AMINOTRANSFERASE"/>
    <property type="match status" value="1"/>
</dbReference>
<sequence length="369" mass="40914">MQYINVANQGVKSLSPYQAGKPIEELERELGITNIVKLASNENPFGFPESAKKAIQAQLDHLTRYPDANGFELKAAIAKKFGVQPNQITLGNGSNDLLELFAHTFAGEHDEVIYSQYAFIVYPLVTKAINAVAKEIPAKNWGHDLNGFLTALSDKTKLIFIANPNNPTGNFLTEAELDAFLAKVPENVIVVLDEAYTEFTHPSERVNSFALLEKYPNLIVSRSLSKAYGLAGLRIGYAVSNPEIADLLNRVRQPFNCNSLALTSAIAVMNDDAFVEKVAENNRQEMKRYETFCQQYGLDFIPSKGNFITIDFKQPAAPIYDALLREGVIVRPIAGYGMPNHLRISIGLPQENDKFFTALKKVLNLGNEK</sequence>
<comment type="subunit">
    <text evidence="4 9">Homodimer.</text>
</comment>
<evidence type="ECO:0000256" key="5">
    <source>
        <dbReference type="ARBA" id="ARBA00022576"/>
    </source>
</evidence>
<accession>A0A369Z3Q3</accession>
<keyword evidence="6 9" id="KW-0808">Transferase</keyword>
<dbReference type="GO" id="GO:0004400">
    <property type="term" value="F:histidinol-phosphate transaminase activity"/>
    <property type="evidence" value="ECO:0007669"/>
    <property type="project" value="UniProtKB-UniRule"/>
</dbReference>
<dbReference type="Gene3D" id="3.40.640.10">
    <property type="entry name" value="Type I PLP-dependent aspartate aminotransferase-like (Major domain)"/>
    <property type="match status" value="1"/>
</dbReference>
<comment type="cofactor">
    <cofactor evidence="1 9">
        <name>pyridoxal 5'-phosphate</name>
        <dbReference type="ChEBI" id="CHEBI:597326"/>
    </cofactor>
</comment>
<evidence type="ECO:0000313" key="12">
    <source>
        <dbReference type="Proteomes" id="UP000253910"/>
    </source>
</evidence>
<comment type="caution">
    <text evidence="11">The sequence shown here is derived from an EMBL/GenBank/DDBJ whole genome shotgun (WGS) entry which is preliminary data.</text>
</comment>
<dbReference type="RefSeq" id="WP_111315521.1">
    <property type="nucleotide sequence ID" value="NZ_QEPW01000009.1"/>
</dbReference>
<dbReference type="InterPro" id="IPR004838">
    <property type="entry name" value="NHTrfase_class1_PyrdxlP-BS"/>
</dbReference>
<comment type="pathway">
    <text evidence="2 9">Amino-acid biosynthesis; L-histidine biosynthesis; L-histidine from 5-phospho-alpha-D-ribose 1-diphosphate: step 7/9.</text>
</comment>
<organism evidence="11 12">
    <name type="scientific">Haemophilus parainfluenzae</name>
    <dbReference type="NCBI Taxonomy" id="729"/>
    <lineage>
        <taxon>Bacteria</taxon>
        <taxon>Pseudomonadati</taxon>
        <taxon>Pseudomonadota</taxon>
        <taxon>Gammaproteobacteria</taxon>
        <taxon>Pasteurellales</taxon>
        <taxon>Pasteurellaceae</taxon>
        <taxon>Haemophilus</taxon>
    </lineage>
</organism>
<dbReference type="PANTHER" id="PTHR43643">
    <property type="entry name" value="HISTIDINOL-PHOSPHATE AMINOTRANSFERASE 2"/>
    <property type="match status" value="1"/>
</dbReference>
<name>A0A369Z3Q3_HAEPA</name>
<feature type="modified residue" description="N6-(pyridoxal phosphate)lysine" evidence="9">
    <location>
        <position position="226"/>
    </location>
</feature>
<dbReference type="InterPro" id="IPR015424">
    <property type="entry name" value="PyrdxlP-dep_Trfase"/>
</dbReference>
<dbReference type="EC" id="2.6.1.9" evidence="9"/>
<proteinExistence type="inferred from homology"/>
<dbReference type="InterPro" id="IPR050106">
    <property type="entry name" value="HistidinolP_aminotransfase"/>
</dbReference>
<dbReference type="Pfam" id="PF00155">
    <property type="entry name" value="Aminotran_1_2"/>
    <property type="match status" value="1"/>
</dbReference>
<evidence type="ECO:0000313" key="11">
    <source>
        <dbReference type="EMBL" id="RDE90957.1"/>
    </source>
</evidence>
<reference evidence="11 12" key="1">
    <citation type="submission" date="2018-05" db="EMBL/GenBank/DDBJ databases">
        <title>Draft Genome Sequences for a Diverse set of 7 Haemophilus Species.</title>
        <authorList>
            <person name="Nichols M."/>
            <person name="Topaz N."/>
            <person name="Wang X."/>
            <person name="Wang X."/>
            <person name="Boxrud D."/>
        </authorList>
    </citation>
    <scope>NUCLEOTIDE SEQUENCE [LARGE SCALE GENOMIC DNA]</scope>
    <source>
        <strain evidence="11 12">C2008001710</strain>
    </source>
</reference>
<dbReference type="AlphaFoldDB" id="A0A369Z3Q3"/>
<evidence type="ECO:0000256" key="3">
    <source>
        <dbReference type="ARBA" id="ARBA00007970"/>
    </source>
</evidence>
<dbReference type="InterPro" id="IPR005861">
    <property type="entry name" value="HisP_aminotrans"/>
</dbReference>
<dbReference type="InterPro" id="IPR004839">
    <property type="entry name" value="Aminotransferase_I/II_large"/>
</dbReference>
<dbReference type="SUPFAM" id="SSF53383">
    <property type="entry name" value="PLP-dependent transferases"/>
    <property type="match status" value="1"/>
</dbReference>
<dbReference type="PROSITE" id="PS00105">
    <property type="entry name" value="AA_TRANSFER_CLASS_1"/>
    <property type="match status" value="1"/>
</dbReference>
<keyword evidence="9" id="KW-0028">Amino-acid biosynthesis</keyword>
<dbReference type="EMBL" id="QEPW01000009">
    <property type="protein sequence ID" value="RDE90957.1"/>
    <property type="molecule type" value="Genomic_DNA"/>
</dbReference>
<dbReference type="NCBIfam" id="TIGR01141">
    <property type="entry name" value="hisC"/>
    <property type="match status" value="1"/>
</dbReference>
<keyword evidence="9" id="KW-0368">Histidine biosynthesis</keyword>
<gene>
    <name evidence="9" type="primary">hisC</name>
    <name evidence="11" type="ORF">DPV87_06170</name>
</gene>
<dbReference type="InterPro" id="IPR015421">
    <property type="entry name" value="PyrdxlP-dep_Trfase_major"/>
</dbReference>
<dbReference type="UniPathway" id="UPA00031">
    <property type="reaction ID" value="UER00012"/>
</dbReference>
<dbReference type="Proteomes" id="UP000253910">
    <property type="component" value="Unassembled WGS sequence"/>
</dbReference>
<keyword evidence="5 9" id="KW-0032">Aminotransferase</keyword>
<dbReference type="GO" id="GO:0000105">
    <property type="term" value="P:L-histidine biosynthetic process"/>
    <property type="evidence" value="ECO:0007669"/>
    <property type="project" value="UniProtKB-UniRule"/>
</dbReference>
<dbReference type="CDD" id="cd00609">
    <property type="entry name" value="AAT_like"/>
    <property type="match status" value="1"/>
</dbReference>
<protein>
    <recommendedName>
        <fullName evidence="9">Histidinol-phosphate aminotransferase</fullName>
        <ecNumber evidence="9">2.6.1.9</ecNumber>
    </recommendedName>
    <alternativeName>
        <fullName evidence="9">Imidazole acetol-phosphate transaminase</fullName>
    </alternativeName>
</protein>
<feature type="domain" description="Aminotransferase class I/classII large" evidence="10">
    <location>
        <begin position="34"/>
        <end position="353"/>
    </location>
</feature>
<dbReference type="GO" id="GO:0030170">
    <property type="term" value="F:pyridoxal phosphate binding"/>
    <property type="evidence" value="ECO:0007669"/>
    <property type="project" value="InterPro"/>
</dbReference>
<comment type="catalytic activity">
    <reaction evidence="8 9">
        <text>L-histidinol phosphate + 2-oxoglutarate = 3-(imidazol-4-yl)-2-oxopropyl phosphate + L-glutamate</text>
        <dbReference type="Rhea" id="RHEA:23744"/>
        <dbReference type="ChEBI" id="CHEBI:16810"/>
        <dbReference type="ChEBI" id="CHEBI:29985"/>
        <dbReference type="ChEBI" id="CHEBI:57766"/>
        <dbReference type="ChEBI" id="CHEBI:57980"/>
        <dbReference type="EC" id="2.6.1.9"/>
    </reaction>
</comment>
<evidence type="ECO:0000256" key="2">
    <source>
        <dbReference type="ARBA" id="ARBA00005011"/>
    </source>
</evidence>
<evidence type="ECO:0000256" key="6">
    <source>
        <dbReference type="ARBA" id="ARBA00022679"/>
    </source>
</evidence>
<evidence type="ECO:0000259" key="10">
    <source>
        <dbReference type="Pfam" id="PF00155"/>
    </source>
</evidence>